<dbReference type="InterPro" id="IPR054722">
    <property type="entry name" value="PolX-like_BBD"/>
</dbReference>
<dbReference type="InterPro" id="IPR012337">
    <property type="entry name" value="RNaseH-like_sf"/>
</dbReference>
<dbReference type="PANTHER" id="PTHR11439">
    <property type="entry name" value="GAG-POL-RELATED RETROTRANSPOSON"/>
    <property type="match status" value="1"/>
</dbReference>
<feature type="region of interest" description="Disordered" evidence="2">
    <location>
        <begin position="1"/>
        <end position="40"/>
    </location>
</feature>
<dbReference type="InterPro" id="IPR057670">
    <property type="entry name" value="SH3_retrovirus"/>
</dbReference>
<proteinExistence type="predicted"/>
<accession>A0A5H2XH26</accession>
<dbReference type="GO" id="GO:0015074">
    <property type="term" value="P:DNA integration"/>
    <property type="evidence" value="ECO:0007669"/>
    <property type="project" value="InterPro"/>
</dbReference>
<evidence type="ECO:0000313" key="4">
    <source>
        <dbReference type="EMBL" id="BBN67658.1"/>
    </source>
</evidence>
<dbReference type="Pfam" id="PF22936">
    <property type="entry name" value="Pol_BBD"/>
    <property type="match status" value="1"/>
</dbReference>
<feature type="domain" description="Integrase catalytic" evidence="3">
    <location>
        <begin position="590"/>
        <end position="753"/>
    </location>
</feature>
<gene>
    <name evidence="4" type="ORF">Prudu_146S000700</name>
</gene>
<evidence type="ECO:0000259" key="3">
    <source>
        <dbReference type="PROSITE" id="PS50994"/>
    </source>
</evidence>
<dbReference type="SUPFAM" id="SSF53098">
    <property type="entry name" value="Ribonuclease H-like"/>
    <property type="match status" value="1"/>
</dbReference>
<dbReference type="Pfam" id="PF13976">
    <property type="entry name" value="gag_pre-integrs"/>
    <property type="match status" value="1"/>
</dbReference>
<dbReference type="GO" id="GO:0003676">
    <property type="term" value="F:nucleic acid binding"/>
    <property type="evidence" value="ECO:0007669"/>
    <property type="project" value="InterPro"/>
</dbReference>
<keyword evidence="1" id="KW-0645">Protease</keyword>
<keyword evidence="1" id="KW-0378">Hydrolase</keyword>
<dbReference type="Pfam" id="PF25597">
    <property type="entry name" value="SH3_retrovirus"/>
    <property type="match status" value="1"/>
</dbReference>
<feature type="compositionally biased region" description="Polar residues" evidence="2">
    <location>
        <begin position="1"/>
        <end position="11"/>
    </location>
</feature>
<dbReference type="SUPFAM" id="SSF56672">
    <property type="entry name" value="DNA/RNA polymerases"/>
    <property type="match status" value="1"/>
</dbReference>
<evidence type="ECO:0000256" key="2">
    <source>
        <dbReference type="SAM" id="MobiDB-lite"/>
    </source>
</evidence>
<dbReference type="InterPro" id="IPR025724">
    <property type="entry name" value="GAG-pre-integrase_dom"/>
</dbReference>
<feature type="region of interest" description="Disordered" evidence="2">
    <location>
        <begin position="322"/>
        <end position="345"/>
    </location>
</feature>
<dbReference type="Gene3D" id="3.30.420.10">
    <property type="entry name" value="Ribonuclease H-like superfamily/Ribonuclease H"/>
    <property type="match status" value="1"/>
</dbReference>
<dbReference type="Pfam" id="PF14244">
    <property type="entry name" value="Retrotran_gag_3"/>
    <property type="match status" value="1"/>
</dbReference>
<dbReference type="GO" id="GO:0004190">
    <property type="term" value="F:aspartic-type endopeptidase activity"/>
    <property type="evidence" value="ECO:0007669"/>
    <property type="project" value="UniProtKB-KW"/>
</dbReference>
<feature type="compositionally biased region" description="Polar residues" evidence="2">
    <location>
        <begin position="323"/>
        <end position="332"/>
    </location>
</feature>
<dbReference type="InterPro" id="IPR029472">
    <property type="entry name" value="Copia-like_N"/>
</dbReference>
<protein>
    <submittedName>
        <fullName evidence="4">RmlC-like cupins superfamily protein</fullName>
    </submittedName>
</protein>
<dbReference type="InterPro" id="IPR013103">
    <property type="entry name" value="RVT_2"/>
</dbReference>
<dbReference type="PROSITE" id="PS50994">
    <property type="entry name" value="INTEGRASE"/>
    <property type="match status" value="1"/>
</dbReference>
<dbReference type="InterPro" id="IPR036397">
    <property type="entry name" value="RNaseH_sf"/>
</dbReference>
<dbReference type="PANTHER" id="PTHR11439:SF498">
    <property type="entry name" value="DNAK FAMILY PROTEIN"/>
    <property type="match status" value="1"/>
</dbReference>
<dbReference type="InterPro" id="IPR001584">
    <property type="entry name" value="Integrase_cat-core"/>
</dbReference>
<dbReference type="Pfam" id="PF07727">
    <property type="entry name" value="RVT_2"/>
    <property type="match status" value="1"/>
</dbReference>
<organism evidence="4">
    <name type="scientific">Prunus dulcis</name>
    <name type="common">Almond</name>
    <name type="synonym">Amygdalus dulcis</name>
    <dbReference type="NCBI Taxonomy" id="3755"/>
    <lineage>
        <taxon>Eukaryota</taxon>
        <taxon>Viridiplantae</taxon>
        <taxon>Streptophyta</taxon>
        <taxon>Embryophyta</taxon>
        <taxon>Tracheophyta</taxon>
        <taxon>Spermatophyta</taxon>
        <taxon>Magnoliopsida</taxon>
        <taxon>eudicotyledons</taxon>
        <taxon>Gunneridae</taxon>
        <taxon>Pentapetalae</taxon>
        <taxon>rosids</taxon>
        <taxon>fabids</taxon>
        <taxon>Rosales</taxon>
        <taxon>Rosaceae</taxon>
        <taxon>Amygdaloideae</taxon>
        <taxon>Amygdaleae</taxon>
        <taxon>Prunus</taxon>
    </lineage>
</organism>
<dbReference type="CDD" id="cd09272">
    <property type="entry name" value="RNase_HI_RT_Ty1"/>
    <property type="match status" value="1"/>
</dbReference>
<dbReference type="EMBL" id="AP020483">
    <property type="protein sequence ID" value="BBN67658.1"/>
    <property type="molecule type" value="Genomic_DNA"/>
</dbReference>
<reference evidence="4" key="1">
    <citation type="journal article" date="2019" name="Science">
        <title>Mutation of a bHLH transcription factor allowed almond domestication.</title>
        <authorList>
            <person name="Sanchez-Perez R."/>
            <person name="Pavan S."/>
            <person name="Mazzeo R."/>
            <person name="Moldovan C."/>
            <person name="Aiese Cigliano R."/>
            <person name="Del Cueto J."/>
            <person name="Ricciardi F."/>
            <person name="Lotti C."/>
            <person name="Ricciardi L."/>
            <person name="Dicenta F."/>
            <person name="Lopez-Marques R.L."/>
            <person name="Lindberg Moller B."/>
        </authorList>
    </citation>
    <scope>NUCLEOTIDE SEQUENCE</scope>
</reference>
<keyword evidence="1" id="KW-0064">Aspartyl protease</keyword>
<evidence type="ECO:0000256" key="1">
    <source>
        <dbReference type="ARBA" id="ARBA00022750"/>
    </source>
</evidence>
<name>A0A5H2XH26_PRUDU</name>
<sequence length="1484" mass="165346">MAINDSESPQASAKPEQPKIDSQASAQPVQPKYDDPNDPLYLHHSDQPGVVLVTQLLNDENYPTWSRSMLMALNTKNKEGFVDGTLKKPLHGSSTTLQQWTRCNNLVKSWLLNSISPDIGASIIYNDVASDIWNDLKEQFSHANSVHLFHIEQEIHDCVQGSMTIGAYYTKLKGLWDARDALCSLPSCHCGAAKEMFQFHQHQKTMKFLMGLNDAYAGVRGQILLMDPFPAVNKAFSLITQDEKQRAISTYALGKTPVTDAAAFAVHGPRNSGRNFSPKNPHLKCERCDATGHTSDTCREHLKCDYCGWRRHTIDQCRKLKKAQSTGGNSDSQGRRGSFSPSVRHVDATPVATAAPPTYNLTAAQYQSFLALLNQNKPTALANHVSTASSTSDLSGNTLCASAFVGGLNWIFDTGATDHMVCSPKLLTTCTPVSNRQVYLPDHALVNVTHIGTIRFSDDFILHNVLCVPSFRLNLISVSKLTKSPSCLAMFTNESCLVQDRRSGKMIGTGTEREGLYYLDTAKTAGCNSVSALVPSSSQLWHQRLGHLSNKSLRALSLSVKNMKFCDIDDCLVCPLAKQTRHPFPLSSINSLAPFELIHVDIWGGYHVPSITKAQYFLTIVDDYSRCTWVYLMHHKSDARQKLTTFINLVETQFSSHVKIVRSDNGPEFLMTQFFSDKGILHHTSCVSTPQQNGVVERKHRHLLNVARALLFQAKLPKKFWGDAILTATYLINRTPTQVLKGKTPYEVLFRKPPVYDHLRVFGCLCFASTHHLRPTKFDARATRCIFLGYPYGTKGYRVYDLTTGKIFISRDVIFHETTFPFPSSATDSSLVFPLSHPTHFDDAPTPGLPSPSSQFPAPDLALEPLPAPALALPAPDLVLPAPPSPLAPVSPPLPRRTTMPSYLQQYHVNIKLPARSLPSSNSASIEPQGTKHPLSHVLTYDRLSPHHRVFSASLSAVKEPTSYVQAAHDPQWRHAMTQELAALEANGTWTLQSLPPGKKPIGCKWVYKVKLHPDGSLDRYKARLVAKGYSQVEGLDYRETFAPVAKLVTVRLLLAVASTRRWHLHQLDVNNAFLNGDLDEDVYMHLPPGFGRKGETRVCKLHKSLYGLKQASRQWFIKLSTALTQAGYRQSKADYSLFVRTRGATFTALLIYVDDIILTGNSLQDIEATKSYLLQQFKLKDLGQLKYFLGIEIAHSSKGIALSQRKYALEILEDAGQLGAKPADSPMEQNLSLSKHDGDYIDDPSSYRRLVGRLIYLTITRPDLVYAVHTLSQFMDKPRTPHLEAAYRVLRYVKRAPGQGIFLSANSPIQLNAFCDADWARCRDTRRSTTGYCVFLGNSLVSWKTKKQTTVSRSSAEAEYRSMAAACCEITWLRYILQDLGIKHSHAVKLYCDNQAALHIASNPVFHERTKHIEIDCHLVREKVQSGMIKTAHISTLQQPADIFTKAVSLPQFAILLSKLGIINIHSNLKGSVEERKIPTKST</sequence>
<dbReference type="InterPro" id="IPR043502">
    <property type="entry name" value="DNA/RNA_pol_sf"/>
</dbReference>
<dbReference type="Pfam" id="PF00665">
    <property type="entry name" value="rve"/>
    <property type="match status" value="1"/>
</dbReference>